<gene>
    <name evidence="2" type="ORF">JKP88DRAFT_268117</name>
</gene>
<organism evidence="2 3">
    <name type="scientific">Tribonema minus</name>
    <dbReference type="NCBI Taxonomy" id="303371"/>
    <lineage>
        <taxon>Eukaryota</taxon>
        <taxon>Sar</taxon>
        <taxon>Stramenopiles</taxon>
        <taxon>Ochrophyta</taxon>
        <taxon>PX clade</taxon>
        <taxon>Xanthophyceae</taxon>
        <taxon>Tribonematales</taxon>
        <taxon>Tribonemataceae</taxon>
        <taxon>Tribonema</taxon>
    </lineage>
</organism>
<protein>
    <submittedName>
        <fullName evidence="2">Uncharacterized protein</fullName>
    </submittedName>
</protein>
<dbReference type="EMBL" id="JAFCMP010000115">
    <property type="protein sequence ID" value="KAG5185979.1"/>
    <property type="molecule type" value="Genomic_DNA"/>
</dbReference>
<dbReference type="Proteomes" id="UP000664859">
    <property type="component" value="Unassembled WGS sequence"/>
</dbReference>
<proteinExistence type="predicted"/>
<evidence type="ECO:0000313" key="2">
    <source>
        <dbReference type="EMBL" id="KAG5185979.1"/>
    </source>
</evidence>
<accession>A0A836CHQ8</accession>
<name>A0A836CHQ8_9STRA</name>
<comment type="caution">
    <text evidence="2">The sequence shown here is derived from an EMBL/GenBank/DDBJ whole genome shotgun (WGS) entry which is preliminary data.</text>
</comment>
<dbReference type="AlphaFoldDB" id="A0A836CHQ8"/>
<sequence>MYAVTPPAPGLLCPSCSIQERFAALEGSDALTAIVESTLDSYTEVAKERRATYPLTEKNEALRQQLREQRRKESNEKRSGDFEKRMENKLDALKDELTAAMNQQSAELTKNFEYKFAESQKGFQDKFILLALCLTVLQLM</sequence>
<evidence type="ECO:0000256" key="1">
    <source>
        <dbReference type="SAM" id="MobiDB-lite"/>
    </source>
</evidence>
<reference evidence="2" key="1">
    <citation type="submission" date="2021-02" db="EMBL/GenBank/DDBJ databases">
        <title>First Annotated Genome of the Yellow-green Alga Tribonema minus.</title>
        <authorList>
            <person name="Mahan K.M."/>
        </authorList>
    </citation>
    <scope>NUCLEOTIDE SEQUENCE</scope>
    <source>
        <strain evidence="2">UTEX B ZZ1240</strain>
    </source>
</reference>
<keyword evidence="3" id="KW-1185">Reference proteome</keyword>
<feature type="region of interest" description="Disordered" evidence="1">
    <location>
        <begin position="53"/>
        <end position="85"/>
    </location>
</feature>
<evidence type="ECO:0000313" key="3">
    <source>
        <dbReference type="Proteomes" id="UP000664859"/>
    </source>
</evidence>